<gene>
    <name evidence="2" type="ORF">NIES3787_35500</name>
</gene>
<evidence type="ECO:0000313" key="2">
    <source>
        <dbReference type="EMBL" id="GCL47839.1"/>
    </source>
</evidence>
<dbReference type="EMBL" id="BJCH01000061">
    <property type="protein sequence ID" value="GCL47839.1"/>
    <property type="molecule type" value="Genomic_DNA"/>
</dbReference>
<dbReference type="AlphaFoldDB" id="A0A6H9GD14"/>
<feature type="transmembrane region" description="Helical" evidence="1">
    <location>
        <begin position="12"/>
        <end position="34"/>
    </location>
</feature>
<reference evidence="2 3" key="1">
    <citation type="submission" date="2019-02" db="EMBL/GenBank/DDBJ databases">
        <title>Draft genome sequence of Arthrospira platensis NIES-3787.</title>
        <authorList>
            <person name="Yamaguchi H."/>
            <person name="Suzuki S."/>
            <person name="Kawachi M."/>
        </authorList>
    </citation>
    <scope>NUCLEOTIDE SEQUENCE [LARGE SCALE GENOMIC DNA]</scope>
    <source>
        <strain evidence="2 3">NIES-3787</strain>
    </source>
</reference>
<protein>
    <submittedName>
        <fullName evidence="2">Uncharacterized protein</fullName>
    </submittedName>
</protein>
<evidence type="ECO:0000256" key="1">
    <source>
        <dbReference type="SAM" id="Phobius"/>
    </source>
</evidence>
<organism evidence="2 3">
    <name type="scientific">Microcystis aeruginosa NIES-3787</name>
    <dbReference type="NCBI Taxonomy" id="2517782"/>
    <lineage>
        <taxon>Bacteria</taxon>
        <taxon>Bacillati</taxon>
        <taxon>Cyanobacteriota</taxon>
        <taxon>Cyanophyceae</taxon>
        <taxon>Oscillatoriophycideae</taxon>
        <taxon>Chroococcales</taxon>
        <taxon>Microcystaceae</taxon>
        <taxon>Microcystis</taxon>
    </lineage>
</organism>
<dbReference type="RefSeq" id="WP_159250397.1">
    <property type="nucleotide sequence ID" value="NZ_BJCH01000061.1"/>
</dbReference>
<name>A0A6H9GD14_MICAE</name>
<evidence type="ECO:0000313" key="3">
    <source>
        <dbReference type="Proteomes" id="UP000438874"/>
    </source>
</evidence>
<dbReference type="Proteomes" id="UP000438874">
    <property type="component" value="Unassembled WGS sequence"/>
</dbReference>
<proteinExistence type="predicted"/>
<comment type="caution">
    <text evidence="2">The sequence shown here is derived from an EMBL/GenBank/DDBJ whole genome shotgun (WGS) entry which is preliminary data.</text>
</comment>
<accession>A0A6H9GD14</accession>
<keyword evidence="1" id="KW-0472">Membrane</keyword>
<keyword evidence="1" id="KW-1133">Transmembrane helix</keyword>
<keyword evidence="1" id="KW-0812">Transmembrane</keyword>
<sequence length="235" mass="26791">MKKEQWENLNLVLSIFTSSVATVSIIILGLSLILKKPWIYEFIQTLKAETFSIKGYIYYRPLLSGDPSDNYAWFLVTDSPDNSIDALKKGDYLFYALDGTYYLRNLPEIAASSSDKNGAIKSRAVFFIRENQCVKIIEDNLQKNIDSNQYPKEDSIKVPAGYTRIRPETYYYYDPIKGKSVASNEKGEPFKISIERDNAKSNREKEIKQEIKKTGTASQGIWLKVAVTPCPNIEP</sequence>